<dbReference type="AlphaFoldDB" id="A0AB39SN95"/>
<evidence type="ECO:0000313" key="1">
    <source>
        <dbReference type="EMBL" id="XDQ67190.1"/>
    </source>
</evidence>
<sequence>MPDINELKAMLENPEDFGTFGRFAETPVDEMSPEMREAFDFTLKLRGLVPGPHKIWAANPTLLKTVTPVGAYFQTKSTLSKAEIEIATCVICGRWGAAYASYEHEKIGVIFGGLDAEKAQALIAGLPTAFDDPRQQMVYELASTLAAARIVPQGMFQRAQELLGDEGIVDVTVLMGWFSAVSLTLMAFDVPSNAVGLDQ</sequence>
<gene>
    <name evidence="1" type="ORF">AB5J50_43600</name>
</gene>
<dbReference type="InterPro" id="IPR029032">
    <property type="entry name" value="AhpD-like"/>
</dbReference>
<reference evidence="1" key="1">
    <citation type="submission" date="2024-07" db="EMBL/GenBank/DDBJ databases">
        <authorList>
            <person name="Yu S.T."/>
        </authorList>
    </citation>
    <scope>NUCLEOTIDE SEQUENCE</scope>
    <source>
        <strain evidence="1">R35</strain>
    </source>
</reference>
<dbReference type="SUPFAM" id="SSF69118">
    <property type="entry name" value="AhpD-like"/>
    <property type="match status" value="1"/>
</dbReference>
<dbReference type="EMBL" id="CP163440">
    <property type="protein sequence ID" value="XDQ67190.1"/>
    <property type="molecule type" value="Genomic_DNA"/>
</dbReference>
<organism evidence="1">
    <name type="scientific">Streptomyces sp. R35</name>
    <dbReference type="NCBI Taxonomy" id="3238630"/>
    <lineage>
        <taxon>Bacteria</taxon>
        <taxon>Bacillati</taxon>
        <taxon>Actinomycetota</taxon>
        <taxon>Actinomycetes</taxon>
        <taxon>Kitasatosporales</taxon>
        <taxon>Streptomycetaceae</taxon>
        <taxon>Streptomyces</taxon>
    </lineage>
</organism>
<accession>A0AB39SN95</accession>
<proteinExistence type="predicted"/>
<dbReference type="Gene3D" id="1.20.1290.10">
    <property type="entry name" value="AhpD-like"/>
    <property type="match status" value="1"/>
</dbReference>
<dbReference type="PANTHER" id="PTHR34846">
    <property type="entry name" value="4-CARBOXYMUCONOLACTONE DECARBOXYLASE FAMILY PROTEIN (AFU_ORTHOLOGUE AFUA_6G11590)"/>
    <property type="match status" value="1"/>
</dbReference>
<name>A0AB39SN95_9ACTN</name>
<dbReference type="RefSeq" id="WP_369264117.1">
    <property type="nucleotide sequence ID" value="NZ_CP163440.1"/>
</dbReference>
<dbReference type="PANTHER" id="PTHR34846:SF11">
    <property type="entry name" value="4-CARBOXYMUCONOLACTONE DECARBOXYLASE FAMILY PROTEIN (AFU_ORTHOLOGUE AFUA_6G11590)"/>
    <property type="match status" value="1"/>
</dbReference>
<protein>
    <submittedName>
        <fullName evidence="1">Carboxymuconolactone decarboxylase family protein</fullName>
    </submittedName>
</protein>